<evidence type="ECO:0000313" key="2">
    <source>
        <dbReference type="EMBL" id="KAA6403069.1"/>
    </source>
</evidence>
<name>A0A5J4X984_9EUKA</name>
<comment type="caution">
    <text evidence="2">The sequence shown here is derived from an EMBL/GenBank/DDBJ whole genome shotgun (WGS) entry which is preliminary data.</text>
</comment>
<protein>
    <submittedName>
        <fullName evidence="2">Uncharacterized protein</fullName>
    </submittedName>
</protein>
<feature type="transmembrane region" description="Helical" evidence="1">
    <location>
        <begin position="166"/>
        <end position="190"/>
    </location>
</feature>
<dbReference type="Proteomes" id="UP000324800">
    <property type="component" value="Unassembled WGS sequence"/>
</dbReference>
<gene>
    <name evidence="2" type="ORF">EZS28_001401</name>
</gene>
<reference evidence="2 3" key="1">
    <citation type="submission" date="2019-03" db="EMBL/GenBank/DDBJ databases">
        <title>Single cell metagenomics reveals metabolic interactions within the superorganism composed of flagellate Streblomastix strix and complex community of Bacteroidetes bacteria on its surface.</title>
        <authorList>
            <person name="Treitli S.C."/>
            <person name="Kolisko M."/>
            <person name="Husnik F."/>
            <person name="Keeling P."/>
            <person name="Hampl V."/>
        </authorList>
    </citation>
    <scope>NUCLEOTIDE SEQUENCE [LARGE SCALE GENOMIC DNA]</scope>
    <source>
        <strain evidence="2">ST1C</strain>
    </source>
</reference>
<keyword evidence="1" id="KW-0812">Transmembrane</keyword>
<evidence type="ECO:0000256" key="1">
    <source>
        <dbReference type="SAM" id="Phobius"/>
    </source>
</evidence>
<sequence length="259" mass="29885">MEEWMKKKYILFKLHFHQHSPFIEKVIPTIISKIAVVFLIPSSFTQEEVKEEIFGDQTGGVERGGFYIDGYGLRRGSYYYYYLDRVDEGIIVCAKRLDGAEETATDKWITIKYHQQIKAMETEQYQESEEEIQQKVNLKDILKMIEEIEKMQMLIMKMKMRINEEYFLLGTNIGASNLGFIVLTFVYVGVEEDVEGTEDYNYVVDASQDYGIVQETEDYEEDCQADQEGFGGNQSFNITFGGSGKQFGSFGTKLIFISG</sequence>
<keyword evidence="1" id="KW-1133">Transmembrane helix</keyword>
<evidence type="ECO:0000313" key="3">
    <source>
        <dbReference type="Proteomes" id="UP000324800"/>
    </source>
</evidence>
<proteinExistence type="predicted"/>
<accession>A0A5J4X984</accession>
<dbReference type="EMBL" id="SNRW01000144">
    <property type="protein sequence ID" value="KAA6403069.1"/>
    <property type="molecule type" value="Genomic_DNA"/>
</dbReference>
<keyword evidence="1" id="KW-0472">Membrane</keyword>
<dbReference type="AlphaFoldDB" id="A0A5J4X984"/>
<organism evidence="2 3">
    <name type="scientific">Streblomastix strix</name>
    <dbReference type="NCBI Taxonomy" id="222440"/>
    <lineage>
        <taxon>Eukaryota</taxon>
        <taxon>Metamonada</taxon>
        <taxon>Preaxostyla</taxon>
        <taxon>Oxymonadida</taxon>
        <taxon>Streblomastigidae</taxon>
        <taxon>Streblomastix</taxon>
    </lineage>
</organism>